<gene>
    <name evidence="2" type="ORF">DPM19_06445</name>
</gene>
<feature type="region of interest" description="Disordered" evidence="1">
    <location>
        <begin position="43"/>
        <end position="87"/>
    </location>
</feature>
<name>A0A365HBT4_9ACTN</name>
<protein>
    <submittedName>
        <fullName evidence="2">Uncharacterized protein</fullName>
    </submittedName>
</protein>
<dbReference type="AlphaFoldDB" id="A0A365HBT4"/>
<evidence type="ECO:0000313" key="2">
    <source>
        <dbReference type="EMBL" id="RAY16499.1"/>
    </source>
</evidence>
<dbReference type="Proteomes" id="UP000251891">
    <property type="component" value="Unassembled WGS sequence"/>
</dbReference>
<evidence type="ECO:0000256" key="1">
    <source>
        <dbReference type="SAM" id="MobiDB-lite"/>
    </source>
</evidence>
<reference evidence="2 3" key="1">
    <citation type="submission" date="2018-06" db="EMBL/GenBank/DDBJ databases">
        <title>Actinomadura craniellae sp. nov. isolated from marine sponge Craniella sp.</title>
        <authorList>
            <person name="Li L."/>
            <person name="Xu Q.H."/>
            <person name="Lin H.W."/>
            <person name="Lu Y.H."/>
        </authorList>
    </citation>
    <scope>NUCLEOTIDE SEQUENCE [LARGE SCALE GENOMIC DNA]</scope>
    <source>
        <strain evidence="2 3">LHW63021</strain>
    </source>
</reference>
<accession>A0A365HBT4</accession>
<proteinExistence type="predicted"/>
<organism evidence="2 3">
    <name type="scientific">Actinomadura craniellae</name>
    <dbReference type="NCBI Taxonomy" id="2231787"/>
    <lineage>
        <taxon>Bacteria</taxon>
        <taxon>Bacillati</taxon>
        <taxon>Actinomycetota</taxon>
        <taxon>Actinomycetes</taxon>
        <taxon>Streptosporangiales</taxon>
        <taxon>Thermomonosporaceae</taxon>
        <taxon>Actinomadura</taxon>
    </lineage>
</organism>
<evidence type="ECO:0000313" key="3">
    <source>
        <dbReference type="Proteomes" id="UP000251891"/>
    </source>
</evidence>
<keyword evidence="3" id="KW-1185">Reference proteome</keyword>
<comment type="caution">
    <text evidence="2">The sequence shown here is derived from an EMBL/GenBank/DDBJ whole genome shotgun (WGS) entry which is preliminary data.</text>
</comment>
<dbReference type="EMBL" id="QLYX01000002">
    <property type="protein sequence ID" value="RAY16499.1"/>
    <property type="molecule type" value="Genomic_DNA"/>
</dbReference>
<sequence>MKLLPIDAGWVRRMAVLADGPWTREVVESALRAHGWAGPDPVVWDPGEPHHLPGEAGEAGDEEEGPTGWKLELGEPPPADPGEAPEPHSFVALPFALLWPPPGLLDDDWDDEEEEDDLDEDYSAAWARRPEAGPEEFHAEFDRVGTLVRELLGPPTRTFGVPGDEVRREIWDRGPMALVLAMDDDVPTYSHYDRIALTVRPSSSAGWTEEG</sequence>